<dbReference type="EMBL" id="SHKL01000001">
    <property type="protein sequence ID" value="RZT83338.1"/>
    <property type="molecule type" value="Genomic_DNA"/>
</dbReference>
<evidence type="ECO:0000313" key="1">
    <source>
        <dbReference type="EMBL" id="RZT83338.1"/>
    </source>
</evidence>
<dbReference type="RefSeq" id="WP_242622829.1">
    <property type="nucleotide sequence ID" value="NZ_SHKL01000001.1"/>
</dbReference>
<protein>
    <submittedName>
        <fullName evidence="1">Putative phosphoglycerate mutase</fullName>
    </submittedName>
</protein>
<dbReference type="SUPFAM" id="SSF53254">
    <property type="entry name" value="Phosphoglycerate mutase-like"/>
    <property type="match status" value="1"/>
</dbReference>
<keyword evidence="2" id="KW-1185">Reference proteome</keyword>
<sequence>MSSAFLGTDGTAPVRDAAVPPDDGALRLVLVRHGRTPSNVSRALDTALPGPSLDELGRAQADEVAGLFADWPVRAVHASRATRAQQTAAPIGERLGLPVTTMDGIHEIFVGELDGRADEASRALFDEIFDVWWDGDPDRPQPGGESATDLRTRFLADVERALDGVDSGAVLLVSHGAAIRLASAALLTGGPDAERGRGNPLPNTGRVVLRRDPDGWVLELWDPIPAVPDY</sequence>
<dbReference type="GO" id="GO:0005737">
    <property type="term" value="C:cytoplasm"/>
    <property type="evidence" value="ECO:0007669"/>
    <property type="project" value="TreeGrafter"/>
</dbReference>
<dbReference type="GO" id="GO:0016791">
    <property type="term" value="F:phosphatase activity"/>
    <property type="evidence" value="ECO:0007669"/>
    <property type="project" value="TreeGrafter"/>
</dbReference>
<accession>A0A4Q7URF8</accession>
<dbReference type="PANTHER" id="PTHR48100:SF58">
    <property type="entry name" value="PE-PGRS FAMILY PROTEIN PE_PGRS11"/>
    <property type="match status" value="1"/>
</dbReference>
<dbReference type="Pfam" id="PF00300">
    <property type="entry name" value="His_Phos_1"/>
    <property type="match status" value="1"/>
</dbReference>
<organism evidence="1 2">
    <name type="scientific">Pseudonocardia sediminis</name>
    <dbReference type="NCBI Taxonomy" id="1397368"/>
    <lineage>
        <taxon>Bacteria</taxon>
        <taxon>Bacillati</taxon>
        <taxon>Actinomycetota</taxon>
        <taxon>Actinomycetes</taxon>
        <taxon>Pseudonocardiales</taxon>
        <taxon>Pseudonocardiaceae</taxon>
        <taxon>Pseudonocardia</taxon>
    </lineage>
</organism>
<dbReference type="InterPro" id="IPR013078">
    <property type="entry name" value="His_Pase_superF_clade-1"/>
</dbReference>
<dbReference type="InterPro" id="IPR029033">
    <property type="entry name" value="His_PPase_superfam"/>
</dbReference>
<dbReference type="AlphaFoldDB" id="A0A4Q7URF8"/>
<dbReference type="Proteomes" id="UP000291591">
    <property type="component" value="Unassembled WGS sequence"/>
</dbReference>
<dbReference type="SMART" id="SM00855">
    <property type="entry name" value="PGAM"/>
    <property type="match status" value="1"/>
</dbReference>
<dbReference type="Gene3D" id="3.40.50.1240">
    <property type="entry name" value="Phosphoglycerate mutase-like"/>
    <property type="match status" value="1"/>
</dbReference>
<dbReference type="PANTHER" id="PTHR48100">
    <property type="entry name" value="BROAD-SPECIFICITY PHOSPHATASE YOR283W-RELATED"/>
    <property type="match status" value="1"/>
</dbReference>
<name>A0A4Q7URF8_PSEST</name>
<gene>
    <name evidence="1" type="ORF">EV383_0138</name>
</gene>
<dbReference type="CDD" id="cd07067">
    <property type="entry name" value="HP_PGM_like"/>
    <property type="match status" value="1"/>
</dbReference>
<comment type="caution">
    <text evidence="1">The sequence shown here is derived from an EMBL/GenBank/DDBJ whole genome shotgun (WGS) entry which is preliminary data.</text>
</comment>
<proteinExistence type="predicted"/>
<evidence type="ECO:0000313" key="2">
    <source>
        <dbReference type="Proteomes" id="UP000291591"/>
    </source>
</evidence>
<reference evidence="1 2" key="1">
    <citation type="submission" date="2019-02" db="EMBL/GenBank/DDBJ databases">
        <title>Sequencing the genomes of 1000 actinobacteria strains.</title>
        <authorList>
            <person name="Klenk H.-P."/>
        </authorList>
    </citation>
    <scope>NUCLEOTIDE SEQUENCE [LARGE SCALE GENOMIC DNA]</scope>
    <source>
        <strain evidence="1 2">DSM 45779</strain>
    </source>
</reference>
<dbReference type="InterPro" id="IPR050275">
    <property type="entry name" value="PGM_Phosphatase"/>
</dbReference>